<dbReference type="EMBL" id="GG662663">
    <property type="protein sequence ID" value="EWS73971.1"/>
    <property type="molecule type" value="Genomic_DNA"/>
</dbReference>
<evidence type="ECO:0000313" key="3">
    <source>
        <dbReference type="Proteomes" id="UP000009168"/>
    </source>
</evidence>
<dbReference type="GeneID" id="24438949"/>
<gene>
    <name evidence="2" type="ORF">TTHERM_000437579</name>
</gene>
<name>W7XHQ5_TETTS</name>
<evidence type="ECO:0000313" key="2">
    <source>
        <dbReference type="EMBL" id="EWS73971.1"/>
    </source>
</evidence>
<dbReference type="InParanoid" id="W7XHQ5"/>
<organism evidence="2 3">
    <name type="scientific">Tetrahymena thermophila (strain SB210)</name>
    <dbReference type="NCBI Taxonomy" id="312017"/>
    <lineage>
        <taxon>Eukaryota</taxon>
        <taxon>Sar</taxon>
        <taxon>Alveolata</taxon>
        <taxon>Ciliophora</taxon>
        <taxon>Intramacronucleata</taxon>
        <taxon>Oligohymenophorea</taxon>
        <taxon>Hymenostomatida</taxon>
        <taxon>Tetrahymenina</taxon>
        <taxon>Tetrahymenidae</taxon>
        <taxon>Tetrahymena</taxon>
    </lineage>
</organism>
<keyword evidence="3" id="KW-1185">Reference proteome</keyword>
<protein>
    <submittedName>
        <fullName evidence="2">Transmembrane protein, putative</fullName>
    </submittedName>
</protein>
<keyword evidence="1 2" id="KW-0812">Transmembrane</keyword>
<sequence length="183" mass="22419">MRKINIIYCHLPLFRSQPKTAKKLHSQLNTLLLLAIKMINISCFKSQFHLSIQGGLIQKYIYKINCLFKFPCTYYILLLYISLYTYYHNILLLKYFYTLNRGFCFFNTQFTHFINKNYALNLLECLHQKKYKKGIQKQKSIIKLSSKNYYLFFFIVLQQYLNFELFFKNYTNYFLVYIYRFID</sequence>
<feature type="transmembrane region" description="Helical" evidence="1">
    <location>
        <begin position="66"/>
        <end position="87"/>
    </location>
</feature>
<dbReference type="AlphaFoldDB" id="W7XHQ5"/>
<keyword evidence="1" id="KW-1133">Transmembrane helix</keyword>
<reference evidence="3" key="1">
    <citation type="journal article" date="2006" name="PLoS Biol.">
        <title>Macronuclear genome sequence of the ciliate Tetrahymena thermophila, a model eukaryote.</title>
        <authorList>
            <person name="Eisen J.A."/>
            <person name="Coyne R.S."/>
            <person name="Wu M."/>
            <person name="Wu D."/>
            <person name="Thiagarajan M."/>
            <person name="Wortman J.R."/>
            <person name="Badger J.H."/>
            <person name="Ren Q."/>
            <person name="Amedeo P."/>
            <person name="Jones K.M."/>
            <person name="Tallon L.J."/>
            <person name="Delcher A.L."/>
            <person name="Salzberg S.L."/>
            <person name="Silva J.C."/>
            <person name="Haas B.J."/>
            <person name="Majoros W.H."/>
            <person name="Farzad M."/>
            <person name="Carlton J.M."/>
            <person name="Smith R.K. Jr."/>
            <person name="Garg J."/>
            <person name="Pearlman R.E."/>
            <person name="Karrer K.M."/>
            <person name="Sun L."/>
            <person name="Manning G."/>
            <person name="Elde N.C."/>
            <person name="Turkewitz A.P."/>
            <person name="Asai D.J."/>
            <person name="Wilkes D.E."/>
            <person name="Wang Y."/>
            <person name="Cai H."/>
            <person name="Collins K."/>
            <person name="Stewart B.A."/>
            <person name="Lee S.R."/>
            <person name="Wilamowska K."/>
            <person name="Weinberg Z."/>
            <person name="Ruzzo W.L."/>
            <person name="Wloga D."/>
            <person name="Gaertig J."/>
            <person name="Frankel J."/>
            <person name="Tsao C.-C."/>
            <person name="Gorovsky M.A."/>
            <person name="Keeling P.J."/>
            <person name="Waller R.F."/>
            <person name="Patron N.J."/>
            <person name="Cherry J.M."/>
            <person name="Stover N.A."/>
            <person name="Krieger C.J."/>
            <person name="del Toro C."/>
            <person name="Ryder H.F."/>
            <person name="Williamson S.C."/>
            <person name="Barbeau R.A."/>
            <person name="Hamilton E.P."/>
            <person name="Orias E."/>
        </authorList>
    </citation>
    <scope>NUCLEOTIDE SEQUENCE [LARGE SCALE GENOMIC DNA]</scope>
    <source>
        <strain evidence="3">SB210</strain>
    </source>
</reference>
<proteinExistence type="predicted"/>
<dbReference type="Proteomes" id="UP000009168">
    <property type="component" value="Unassembled WGS sequence"/>
</dbReference>
<dbReference type="RefSeq" id="XP_012653512.1">
    <property type="nucleotide sequence ID" value="XM_012798058.1"/>
</dbReference>
<evidence type="ECO:0000256" key="1">
    <source>
        <dbReference type="SAM" id="Phobius"/>
    </source>
</evidence>
<dbReference type="KEGG" id="tet:TTHERM_000437579"/>
<accession>W7XHQ5</accession>
<keyword evidence="1" id="KW-0472">Membrane</keyword>
<feature type="transmembrane region" description="Helical" evidence="1">
    <location>
        <begin position="149"/>
        <end position="167"/>
    </location>
</feature>